<dbReference type="EMBL" id="CM001217">
    <property type="protein sequence ID" value="KEH40095.1"/>
    <property type="molecule type" value="Genomic_DNA"/>
</dbReference>
<gene>
    <name evidence="1" type="ordered locus">MTR_1g021965</name>
</gene>
<sequence>MQILLLLQKLHIKLSGRIPYMNMAPNRTLPLSASVTYSKPFPDVSKIEVFAGQNFRRWQERINSTLDLSFCLCYLKATIFINTKTSPDMDLWKLRTKRLSIKSMDITSCLSLEELKAENIHVPNEFVAGLMIKKLPESWKDYKQQLKYKHKKLPPSDLITHTVFFKNIESHVSET</sequence>
<dbReference type="Proteomes" id="UP000002051">
    <property type="component" value="Unassembled WGS sequence"/>
</dbReference>
<name>A0A072VPN6_MEDTR</name>
<dbReference type="AlphaFoldDB" id="A0A072VPN6"/>
<dbReference type="HOGENOM" id="CLU_1534785_0_0_1"/>
<organism evidence="1 3">
    <name type="scientific">Medicago truncatula</name>
    <name type="common">Barrel medic</name>
    <name type="synonym">Medicago tribuloides</name>
    <dbReference type="NCBI Taxonomy" id="3880"/>
    <lineage>
        <taxon>Eukaryota</taxon>
        <taxon>Viridiplantae</taxon>
        <taxon>Streptophyta</taxon>
        <taxon>Embryophyta</taxon>
        <taxon>Tracheophyta</taxon>
        <taxon>Spermatophyta</taxon>
        <taxon>Magnoliopsida</taxon>
        <taxon>eudicotyledons</taxon>
        <taxon>Gunneridae</taxon>
        <taxon>Pentapetalae</taxon>
        <taxon>rosids</taxon>
        <taxon>fabids</taxon>
        <taxon>Fabales</taxon>
        <taxon>Fabaceae</taxon>
        <taxon>Papilionoideae</taxon>
        <taxon>50 kb inversion clade</taxon>
        <taxon>NPAAA clade</taxon>
        <taxon>Hologalegina</taxon>
        <taxon>IRL clade</taxon>
        <taxon>Trifolieae</taxon>
        <taxon>Medicago</taxon>
    </lineage>
</organism>
<protein>
    <submittedName>
        <fullName evidence="1 2">Uncharacterized protein</fullName>
    </submittedName>
</protein>
<keyword evidence="3" id="KW-1185">Reference proteome</keyword>
<dbReference type="EnsemblPlants" id="KEH40095">
    <property type="protein sequence ID" value="KEH40095"/>
    <property type="gene ID" value="MTR_1g021965"/>
</dbReference>
<evidence type="ECO:0000313" key="2">
    <source>
        <dbReference type="EnsemblPlants" id="KEH40095"/>
    </source>
</evidence>
<accession>A0A072VPN6</accession>
<proteinExistence type="predicted"/>
<reference evidence="1 3" key="2">
    <citation type="journal article" date="2014" name="BMC Genomics">
        <title>An improved genome release (version Mt4.0) for the model legume Medicago truncatula.</title>
        <authorList>
            <person name="Tang H."/>
            <person name="Krishnakumar V."/>
            <person name="Bidwell S."/>
            <person name="Rosen B."/>
            <person name="Chan A."/>
            <person name="Zhou S."/>
            <person name="Gentzbittel L."/>
            <person name="Childs K.L."/>
            <person name="Yandell M."/>
            <person name="Gundlach H."/>
            <person name="Mayer K.F."/>
            <person name="Schwartz D.C."/>
            <person name="Town C.D."/>
        </authorList>
    </citation>
    <scope>GENOME REANNOTATION</scope>
    <source>
        <strain evidence="1">A17</strain>
        <strain evidence="2 3">cv. Jemalong A17</strain>
    </source>
</reference>
<reference evidence="2" key="3">
    <citation type="submission" date="2015-04" db="UniProtKB">
        <authorList>
            <consortium name="EnsemblPlants"/>
        </authorList>
    </citation>
    <scope>IDENTIFICATION</scope>
    <source>
        <strain evidence="2">cv. Jemalong A17</strain>
    </source>
</reference>
<evidence type="ECO:0000313" key="1">
    <source>
        <dbReference type="EMBL" id="KEH40095.1"/>
    </source>
</evidence>
<evidence type="ECO:0000313" key="3">
    <source>
        <dbReference type="Proteomes" id="UP000002051"/>
    </source>
</evidence>
<reference evidence="1 3" key="1">
    <citation type="journal article" date="2011" name="Nature">
        <title>The Medicago genome provides insight into the evolution of rhizobial symbioses.</title>
        <authorList>
            <person name="Young N.D."/>
            <person name="Debelle F."/>
            <person name="Oldroyd G.E."/>
            <person name="Geurts R."/>
            <person name="Cannon S.B."/>
            <person name="Udvardi M.K."/>
            <person name="Benedito V.A."/>
            <person name="Mayer K.F."/>
            <person name="Gouzy J."/>
            <person name="Schoof H."/>
            <person name="Van de Peer Y."/>
            <person name="Proost S."/>
            <person name="Cook D.R."/>
            <person name="Meyers B.C."/>
            <person name="Spannagl M."/>
            <person name="Cheung F."/>
            <person name="De Mita S."/>
            <person name="Krishnakumar V."/>
            <person name="Gundlach H."/>
            <person name="Zhou S."/>
            <person name="Mudge J."/>
            <person name="Bharti A.K."/>
            <person name="Murray J.D."/>
            <person name="Naoumkina M.A."/>
            <person name="Rosen B."/>
            <person name="Silverstein K.A."/>
            <person name="Tang H."/>
            <person name="Rombauts S."/>
            <person name="Zhao P.X."/>
            <person name="Zhou P."/>
            <person name="Barbe V."/>
            <person name="Bardou P."/>
            <person name="Bechner M."/>
            <person name="Bellec A."/>
            <person name="Berger A."/>
            <person name="Berges H."/>
            <person name="Bidwell S."/>
            <person name="Bisseling T."/>
            <person name="Choisne N."/>
            <person name="Couloux A."/>
            <person name="Denny R."/>
            <person name="Deshpande S."/>
            <person name="Dai X."/>
            <person name="Doyle J.J."/>
            <person name="Dudez A.M."/>
            <person name="Farmer A.D."/>
            <person name="Fouteau S."/>
            <person name="Franken C."/>
            <person name="Gibelin C."/>
            <person name="Gish J."/>
            <person name="Goldstein S."/>
            <person name="Gonzalez A.J."/>
            <person name="Green P.J."/>
            <person name="Hallab A."/>
            <person name="Hartog M."/>
            <person name="Hua A."/>
            <person name="Humphray S.J."/>
            <person name="Jeong D.H."/>
            <person name="Jing Y."/>
            <person name="Jocker A."/>
            <person name="Kenton S.M."/>
            <person name="Kim D.J."/>
            <person name="Klee K."/>
            <person name="Lai H."/>
            <person name="Lang C."/>
            <person name="Lin S."/>
            <person name="Macmil S.L."/>
            <person name="Magdelenat G."/>
            <person name="Matthews L."/>
            <person name="McCorrison J."/>
            <person name="Monaghan E.L."/>
            <person name="Mun J.H."/>
            <person name="Najar F.Z."/>
            <person name="Nicholson C."/>
            <person name="Noirot C."/>
            <person name="O'Bleness M."/>
            <person name="Paule C.R."/>
            <person name="Poulain J."/>
            <person name="Prion F."/>
            <person name="Qin B."/>
            <person name="Qu C."/>
            <person name="Retzel E.F."/>
            <person name="Riddle C."/>
            <person name="Sallet E."/>
            <person name="Samain S."/>
            <person name="Samson N."/>
            <person name="Sanders I."/>
            <person name="Saurat O."/>
            <person name="Scarpelli C."/>
            <person name="Schiex T."/>
            <person name="Segurens B."/>
            <person name="Severin A.J."/>
            <person name="Sherrier D.J."/>
            <person name="Shi R."/>
            <person name="Sims S."/>
            <person name="Singer S.R."/>
            <person name="Sinharoy S."/>
            <person name="Sterck L."/>
            <person name="Viollet A."/>
            <person name="Wang B.B."/>
            <person name="Wang K."/>
            <person name="Wang M."/>
            <person name="Wang X."/>
            <person name="Warfsmann J."/>
            <person name="Weissenbach J."/>
            <person name="White D.D."/>
            <person name="White J.D."/>
            <person name="Wiley G.B."/>
            <person name="Wincker P."/>
            <person name="Xing Y."/>
            <person name="Yang L."/>
            <person name="Yao Z."/>
            <person name="Ying F."/>
            <person name="Zhai J."/>
            <person name="Zhou L."/>
            <person name="Zuber A."/>
            <person name="Denarie J."/>
            <person name="Dixon R.A."/>
            <person name="May G.D."/>
            <person name="Schwartz D.C."/>
            <person name="Rogers J."/>
            <person name="Quetier F."/>
            <person name="Town C.D."/>
            <person name="Roe B.A."/>
        </authorList>
    </citation>
    <scope>NUCLEOTIDE SEQUENCE [LARGE SCALE GENOMIC DNA]</scope>
    <source>
        <strain evidence="1">A17</strain>
        <strain evidence="2 3">cv. Jemalong A17</strain>
    </source>
</reference>